<sequence>MASWGAKFAGQSDATDLPKTMEPGKKGDTALEVFVDGALTKIYNESSGRSKDQKSIREACKTILDTLREEHGEAPVSTPLSKELAQKILEPLRMSCGVDIPRIMEPALACLHKLVGHAYLQAESSSSGRLDDATITSQVVQMVCKCGENSTDAVQLAVIRALLTVATAEHFIVHGDCLMQAVRTVFNVAIGSDSADIQRTAKSALLQMLNTVVKRVTQQPLVTARRSSEGGAPGTPSKASSALQSVPEEKASAEPAAGPESDAAPAGTESNAGIAFEASTAQNGGDRSAHSPKHEEVGAPPNGNVADEPASGPPSRIASLASPPTDTASDAAAAPMDAPEPPGVSAAGPDGGSDMLRDTRTAQLASLAEQADIRGLEKALDQMEVERAQSQAASKPPSTKVEDAKERDVRRVLMRERRAAAWRHLTTSERDVLTVLTAVCKMAARETGIGAVEQYMHAGKLLALDLLVQVLENPTHNWSTVRPEFCEQLRQPLCLALLRNSLSPYDEAFATAARLFNTILLQPKLRLGMKAEMGAFFPLLLLRPLEADRPEAPQLYSVLEVLNILGKHGQMMVDLFVNYDCDLQAANLFERTVRGISKIIKRTESAPMFGPAPPGPSRAKVLALQALLALLHSLDAWAAPMKEAGDAAAAAQAEEEAGAAPSAASTKPASDGSNASETAHFEAIKEKKSSLENGIAAFNRDPLKGMAGLKAAGMVEDAPESIAKFLRNNNAALDKAQLGQYLGHGNAEEVAVMHAYIDMEGFPGMQVDAALRQLLKSFRLPGEAQQIDRVMEKFAERYLRDNPDSFTTADGPYLLSFALIMLNTDAHNPMADKKLTADDFVGMCQTQAAEGEYEPILPEADLRAMYQRIVSREITVAGGTSEAAPADGGGGAGVGKAKRAISSTMAQTVRLASVMGFPQLAMPFRSTSVWDKQHGVDMEIKRLVKHTRQLVAQGQPLGSNLWHTALHAEHARPMFQVSGDAVLQALQTALEAAADTKAAAPVLQGFKTAIRLAGLLGLDQWCLSLVTALSDAISIGSPAAPGTALEGKQVAAFQVLVSLAGGAEASLLGSAWVIVMRCLSSLQALQEQLLPKEAADLVGDLPSAPPPILTRASSSGQRDTTPTINPTFAGNPHSSFGYPTPSPTATSPTPARPNTFASFFSRMGIGSSADASTSKRQPDATQAETGADASSGQAAEEPVSRRGTSDVVDAIPASGPVQAKEAPGAALVNWAQQAQGRKQLQQIFTNSGALNGDAVVVFIRAVCAVSQEELVPTTSDLSPRVFLLQQLVECAYHNLGRIRLVWSRIWAAMAPHLVSAACHPETNVANFAVEALRRLVAKLLARAELVNFRHQDEAVRPFMAILRHADSPSVREATVQCIAQAINLHPRSLGSGWKSILEALAIAACDKTDTVVDQALDAVQPVIEGLFRPGGAIPADLFPACLAVLSQAMRNPYHEKLSVSAVYLAQTAGHCLAASNPADWHVRPSSASSRRASTATGDIGQSRRASQDADSFQAQHPWGLLLGTLALVARHDPRGDVADQAAAGMLECMRSHSAKWDGGTWHAVHAHAIAYLFEAPFAKRSPAGGAAPRMIGWSVEGMPRIQRYATEHLPQLFQLMVDHNQTALAVMLQNVLGLLAEYVLQPDEGLAVVGIQCLQQLVIQAASSLDVPGWQAVLRTLSLTSSAEHLHWLIPSSSSKPVGQAELASVLDSNAAALGTLHSFAASGVTPADGLHCRCRVSLLMQRVLAHVHEACGTHMPLQTQLQLLAVLQDTVQRAAAFNRNAARRATIGQMLLTADPQATDASASPTSGRPVSADARQSSSSSIPKSDPDSRTLDATSSNAFKSPSTAPEPIPEETEHSASNKSSMTDLAAAEAAAAPSEQPIQSLQPRMSHQGPTASQMSHQAAKAVASRRTGSWARALGVAAWSPGAEEETMQPALIRQEAEGGVLLISALLRCMQAGDTLDSQVGAPDAASLQPGWLREESERRLLSLCRRLVVDAASDAWSHHGAAARAPDSGISTTPDGTSWDQAIRAPLIVAMLDGYREVRTEAMRREITSIFPHLARLACSAQPSVRRTLSSLFETQLPPLVEGL</sequence>
<dbReference type="InterPro" id="IPR032691">
    <property type="entry name" value="Mon2/Sec7/BIG1-like_HUS"/>
</dbReference>
<feature type="compositionally biased region" description="Polar residues" evidence="7">
    <location>
        <begin position="1111"/>
        <end position="1134"/>
    </location>
</feature>
<evidence type="ECO:0000256" key="6">
    <source>
        <dbReference type="ARBA" id="ARBA00023136"/>
    </source>
</evidence>
<dbReference type="PROSITE" id="PS50190">
    <property type="entry name" value="SEC7"/>
    <property type="match status" value="1"/>
</dbReference>
<comment type="caution">
    <text evidence="9">The sequence shown here is derived from an EMBL/GenBank/DDBJ whole genome shotgun (WGS) entry which is preliminary data.</text>
</comment>
<dbReference type="InterPro" id="IPR023394">
    <property type="entry name" value="Sec7_C_sf"/>
</dbReference>
<evidence type="ECO:0000313" key="9">
    <source>
        <dbReference type="EMBL" id="KAK9868087.1"/>
    </source>
</evidence>
<dbReference type="Gene3D" id="1.25.10.10">
    <property type="entry name" value="Leucine-rich Repeat Variant"/>
    <property type="match status" value="1"/>
</dbReference>
<dbReference type="GO" id="GO:0015031">
    <property type="term" value="P:protein transport"/>
    <property type="evidence" value="ECO:0007669"/>
    <property type="project" value="UniProtKB-KW"/>
</dbReference>
<evidence type="ECO:0000259" key="8">
    <source>
        <dbReference type="PROSITE" id="PS50190"/>
    </source>
</evidence>
<keyword evidence="10" id="KW-1185">Reference proteome</keyword>
<organism evidence="9 10">
    <name type="scientific">Apatococcus fuscideae</name>
    <dbReference type="NCBI Taxonomy" id="2026836"/>
    <lineage>
        <taxon>Eukaryota</taxon>
        <taxon>Viridiplantae</taxon>
        <taxon>Chlorophyta</taxon>
        <taxon>core chlorophytes</taxon>
        <taxon>Trebouxiophyceae</taxon>
        <taxon>Chlorellales</taxon>
        <taxon>Chlorellaceae</taxon>
        <taxon>Apatococcus</taxon>
    </lineage>
</organism>
<dbReference type="InterPro" id="IPR032629">
    <property type="entry name" value="DCB_dom"/>
</dbReference>
<dbReference type="PANTHER" id="PTHR10663">
    <property type="entry name" value="GUANYL-NUCLEOTIDE EXCHANGE FACTOR"/>
    <property type="match status" value="1"/>
</dbReference>
<feature type="region of interest" description="Disordered" evidence="7">
    <location>
        <begin position="648"/>
        <end position="678"/>
    </location>
</feature>
<feature type="compositionally biased region" description="Polar residues" evidence="7">
    <location>
        <begin position="1834"/>
        <end position="1847"/>
    </location>
</feature>
<protein>
    <recommendedName>
        <fullName evidence="8">SEC7 domain-containing protein</fullName>
    </recommendedName>
</protein>
<dbReference type="Pfam" id="PF16213">
    <property type="entry name" value="DCB"/>
    <property type="match status" value="1"/>
</dbReference>
<dbReference type="CDD" id="cd00171">
    <property type="entry name" value="Sec7"/>
    <property type="match status" value="1"/>
</dbReference>
<feature type="compositionally biased region" description="Low complexity" evidence="7">
    <location>
        <begin position="321"/>
        <end position="337"/>
    </location>
</feature>
<dbReference type="Pfam" id="PF20252">
    <property type="entry name" value="BIG2_C"/>
    <property type="match status" value="1"/>
</dbReference>
<proteinExistence type="predicted"/>
<dbReference type="InterPro" id="IPR035999">
    <property type="entry name" value="Sec7_dom_sf"/>
</dbReference>
<feature type="compositionally biased region" description="Low complexity" evidence="7">
    <location>
        <begin position="648"/>
        <end position="670"/>
    </location>
</feature>
<dbReference type="EMBL" id="JALJOV010000046">
    <property type="protein sequence ID" value="KAK9868087.1"/>
    <property type="molecule type" value="Genomic_DNA"/>
</dbReference>
<dbReference type="InterPro" id="IPR016024">
    <property type="entry name" value="ARM-type_fold"/>
</dbReference>
<comment type="subcellular location">
    <subcellularLocation>
        <location evidence="2">Cytoplasm</location>
        <location evidence="2">Cytosol</location>
    </subcellularLocation>
    <subcellularLocation>
        <location evidence="1">Membrane</location>
    </subcellularLocation>
</comment>
<feature type="region of interest" description="Disordered" evidence="7">
    <location>
        <begin position="384"/>
        <end position="406"/>
    </location>
</feature>
<dbReference type="InterPro" id="IPR046455">
    <property type="entry name" value="Sec7/BIG1-like_C"/>
</dbReference>
<dbReference type="Pfam" id="PF09324">
    <property type="entry name" value="Sec7-like_HDS"/>
    <property type="match status" value="1"/>
</dbReference>
<dbReference type="SUPFAM" id="SSF48425">
    <property type="entry name" value="Sec7 domain"/>
    <property type="match status" value="1"/>
</dbReference>
<dbReference type="InterPro" id="IPR000904">
    <property type="entry name" value="Sec7_dom"/>
</dbReference>
<feature type="region of interest" description="Disordered" evidence="7">
    <location>
        <begin position="1"/>
        <end position="26"/>
    </location>
</feature>
<evidence type="ECO:0000256" key="3">
    <source>
        <dbReference type="ARBA" id="ARBA00022448"/>
    </source>
</evidence>
<dbReference type="GO" id="GO:0005085">
    <property type="term" value="F:guanyl-nucleotide exchange factor activity"/>
    <property type="evidence" value="ECO:0007669"/>
    <property type="project" value="InterPro"/>
</dbReference>
<dbReference type="GO" id="GO:0005829">
    <property type="term" value="C:cytosol"/>
    <property type="evidence" value="ECO:0007669"/>
    <property type="project" value="UniProtKB-SubCell"/>
</dbReference>
<dbReference type="InterPro" id="IPR015403">
    <property type="entry name" value="Mon2/Sec7/BIG1-like_HDS"/>
</dbReference>
<feature type="compositionally biased region" description="Low complexity" evidence="7">
    <location>
        <begin position="1485"/>
        <end position="1496"/>
    </location>
</feature>
<keyword evidence="6" id="KW-0472">Membrane</keyword>
<dbReference type="GO" id="GO:0032012">
    <property type="term" value="P:regulation of ARF protein signal transduction"/>
    <property type="evidence" value="ECO:0007669"/>
    <property type="project" value="InterPro"/>
</dbReference>
<dbReference type="Pfam" id="PF01369">
    <property type="entry name" value="Sec7"/>
    <property type="match status" value="1"/>
</dbReference>
<feature type="compositionally biased region" description="Polar residues" evidence="7">
    <location>
        <begin position="1881"/>
        <end position="1902"/>
    </location>
</feature>
<dbReference type="InterPro" id="IPR011989">
    <property type="entry name" value="ARM-like"/>
</dbReference>
<dbReference type="GO" id="GO:0005802">
    <property type="term" value="C:trans-Golgi network"/>
    <property type="evidence" value="ECO:0007669"/>
    <property type="project" value="TreeGrafter"/>
</dbReference>
<gene>
    <name evidence="9" type="ORF">WJX84_007330</name>
</gene>
<dbReference type="PANTHER" id="PTHR10663:SF375">
    <property type="entry name" value="LD29171P"/>
    <property type="match status" value="1"/>
</dbReference>
<feature type="region of interest" description="Disordered" evidence="7">
    <location>
        <begin position="1797"/>
        <end position="1906"/>
    </location>
</feature>
<feature type="compositionally biased region" description="Polar residues" evidence="7">
    <location>
        <begin position="388"/>
        <end position="397"/>
    </location>
</feature>
<evidence type="ECO:0000256" key="2">
    <source>
        <dbReference type="ARBA" id="ARBA00004514"/>
    </source>
</evidence>
<keyword evidence="3" id="KW-0813">Transport</keyword>
<keyword evidence="4" id="KW-0963">Cytoplasm</keyword>
<dbReference type="Pfam" id="PF12783">
    <property type="entry name" value="Sec7-like_HUS"/>
    <property type="match status" value="1"/>
</dbReference>
<accession>A0AAW1TGH8</accession>
<feature type="region of interest" description="Disordered" evidence="7">
    <location>
        <begin position="1106"/>
        <end position="1209"/>
    </location>
</feature>
<feature type="region of interest" description="Disordered" evidence="7">
    <location>
        <begin position="1482"/>
        <end position="1508"/>
    </location>
</feature>
<name>A0AAW1TGH8_9CHLO</name>
<reference evidence="9 10" key="1">
    <citation type="journal article" date="2024" name="Nat. Commun.">
        <title>Phylogenomics reveals the evolutionary origins of lichenization in chlorophyte algae.</title>
        <authorList>
            <person name="Puginier C."/>
            <person name="Libourel C."/>
            <person name="Otte J."/>
            <person name="Skaloud P."/>
            <person name="Haon M."/>
            <person name="Grisel S."/>
            <person name="Petersen M."/>
            <person name="Berrin J.G."/>
            <person name="Delaux P.M."/>
            <person name="Dal Grande F."/>
            <person name="Keller J."/>
        </authorList>
    </citation>
    <scope>NUCLEOTIDE SEQUENCE [LARGE SCALE GENOMIC DNA]</scope>
    <source>
        <strain evidence="9 10">SAG 2523</strain>
    </source>
</reference>
<dbReference type="Gene3D" id="1.10.220.20">
    <property type="match status" value="1"/>
</dbReference>
<evidence type="ECO:0000256" key="1">
    <source>
        <dbReference type="ARBA" id="ARBA00004370"/>
    </source>
</evidence>
<evidence type="ECO:0000313" key="10">
    <source>
        <dbReference type="Proteomes" id="UP001485043"/>
    </source>
</evidence>
<evidence type="ECO:0000256" key="7">
    <source>
        <dbReference type="SAM" id="MobiDB-lite"/>
    </source>
</evidence>
<feature type="compositionally biased region" description="Basic and acidic residues" evidence="7">
    <location>
        <begin position="287"/>
        <end position="297"/>
    </location>
</feature>
<dbReference type="Proteomes" id="UP001485043">
    <property type="component" value="Unassembled WGS sequence"/>
</dbReference>
<feature type="region of interest" description="Disordered" evidence="7">
    <location>
        <begin position="220"/>
        <end position="268"/>
    </location>
</feature>
<feature type="domain" description="SEC7" evidence="8">
    <location>
        <begin position="680"/>
        <end position="872"/>
    </location>
</feature>
<feature type="compositionally biased region" description="Polar residues" evidence="7">
    <location>
        <begin position="1169"/>
        <end position="1193"/>
    </location>
</feature>
<feature type="compositionally biased region" description="Polar residues" evidence="7">
    <location>
        <begin position="1800"/>
        <end position="1810"/>
    </location>
</feature>
<evidence type="ECO:0000256" key="4">
    <source>
        <dbReference type="ARBA" id="ARBA00022490"/>
    </source>
</evidence>
<feature type="region of interest" description="Disordered" evidence="7">
    <location>
        <begin position="281"/>
        <end position="356"/>
    </location>
</feature>
<dbReference type="SUPFAM" id="SSF48371">
    <property type="entry name" value="ARM repeat"/>
    <property type="match status" value="1"/>
</dbReference>
<evidence type="ECO:0000256" key="5">
    <source>
        <dbReference type="ARBA" id="ARBA00022927"/>
    </source>
</evidence>
<dbReference type="GO" id="GO:0016020">
    <property type="term" value="C:membrane"/>
    <property type="evidence" value="ECO:0007669"/>
    <property type="project" value="UniProtKB-SubCell"/>
</dbReference>
<dbReference type="Gene3D" id="1.10.1000.11">
    <property type="entry name" value="Arf Nucleotide-binding Site Opener,domain 2"/>
    <property type="match status" value="1"/>
</dbReference>
<keyword evidence="5" id="KW-0653">Protein transport</keyword>
<dbReference type="SMART" id="SM00222">
    <property type="entry name" value="Sec7"/>
    <property type="match status" value="1"/>
</dbReference>